<accession>A0ABQ4XQL4</accession>
<sequence>MRTNELHKFSDGTLYHVRTALNDIVLGIKMEYLPKRKQSKQDRQRARVMINAIDKKVRDRRLMRSLEKFVGGRPYGGDLRLLERTI</sequence>
<gene>
    <name evidence="1" type="ORF">Tco_0681671</name>
</gene>
<protein>
    <submittedName>
        <fullName evidence="1">Uncharacterized protein</fullName>
    </submittedName>
</protein>
<proteinExistence type="predicted"/>
<reference evidence="1" key="1">
    <citation type="journal article" date="2022" name="Int. J. Mol. Sci.">
        <title>Draft Genome of Tanacetum Coccineum: Genomic Comparison of Closely Related Tanacetum-Family Plants.</title>
        <authorList>
            <person name="Yamashiro T."/>
            <person name="Shiraishi A."/>
            <person name="Nakayama K."/>
            <person name="Satake H."/>
        </authorList>
    </citation>
    <scope>NUCLEOTIDE SEQUENCE</scope>
</reference>
<reference evidence="1" key="2">
    <citation type="submission" date="2022-01" db="EMBL/GenBank/DDBJ databases">
        <authorList>
            <person name="Yamashiro T."/>
            <person name="Shiraishi A."/>
            <person name="Satake H."/>
            <person name="Nakayama K."/>
        </authorList>
    </citation>
    <scope>NUCLEOTIDE SEQUENCE</scope>
</reference>
<dbReference type="EMBL" id="BQNB010009695">
    <property type="protein sequence ID" value="GJS67107.1"/>
    <property type="molecule type" value="Genomic_DNA"/>
</dbReference>
<comment type="caution">
    <text evidence="1">The sequence shown here is derived from an EMBL/GenBank/DDBJ whole genome shotgun (WGS) entry which is preliminary data.</text>
</comment>
<dbReference type="Proteomes" id="UP001151760">
    <property type="component" value="Unassembled WGS sequence"/>
</dbReference>
<name>A0ABQ4XQL4_9ASTR</name>
<organism evidence="1 2">
    <name type="scientific">Tanacetum coccineum</name>
    <dbReference type="NCBI Taxonomy" id="301880"/>
    <lineage>
        <taxon>Eukaryota</taxon>
        <taxon>Viridiplantae</taxon>
        <taxon>Streptophyta</taxon>
        <taxon>Embryophyta</taxon>
        <taxon>Tracheophyta</taxon>
        <taxon>Spermatophyta</taxon>
        <taxon>Magnoliopsida</taxon>
        <taxon>eudicotyledons</taxon>
        <taxon>Gunneridae</taxon>
        <taxon>Pentapetalae</taxon>
        <taxon>asterids</taxon>
        <taxon>campanulids</taxon>
        <taxon>Asterales</taxon>
        <taxon>Asteraceae</taxon>
        <taxon>Asteroideae</taxon>
        <taxon>Anthemideae</taxon>
        <taxon>Anthemidinae</taxon>
        <taxon>Tanacetum</taxon>
    </lineage>
</organism>
<keyword evidence="2" id="KW-1185">Reference proteome</keyword>
<evidence type="ECO:0000313" key="2">
    <source>
        <dbReference type="Proteomes" id="UP001151760"/>
    </source>
</evidence>
<evidence type="ECO:0000313" key="1">
    <source>
        <dbReference type="EMBL" id="GJS67107.1"/>
    </source>
</evidence>